<dbReference type="Gramene" id="OBART03G16170.1">
    <property type="protein sequence ID" value="OBART03G16170.1"/>
    <property type="gene ID" value="OBART03G16170"/>
</dbReference>
<name>A0A0D3FI32_9ORYZ</name>
<keyword evidence="2" id="KW-1185">Reference proteome</keyword>
<evidence type="ECO:0000313" key="1">
    <source>
        <dbReference type="EnsemblPlants" id="OBART03G16170.1"/>
    </source>
</evidence>
<organism evidence="1">
    <name type="scientific">Oryza barthii</name>
    <dbReference type="NCBI Taxonomy" id="65489"/>
    <lineage>
        <taxon>Eukaryota</taxon>
        <taxon>Viridiplantae</taxon>
        <taxon>Streptophyta</taxon>
        <taxon>Embryophyta</taxon>
        <taxon>Tracheophyta</taxon>
        <taxon>Spermatophyta</taxon>
        <taxon>Magnoliopsida</taxon>
        <taxon>Liliopsida</taxon>
        <taxon>Poales</taxon>
        <taxon>Poaceae</taxon>
        <taxon>BOP clade</taxon>
        <taxon>Oryzoideae</taxon>
        <taxon>Oryzeae</taxon>
        <taxon>Oryzinae</taxon>
        <taxon>Oryza</taxon>
    </lineage>
</organism>
<reference evidence="1" key="2">
    <citation type="submission" date="2015-03" db="UniProtKB">
        <authorList>
            <consortium name="EnsemblPlants"/>
        </authorList>
    </citation>
    <scope>IDENTIFICATION</scope>
</reference>
<dbReference type="HOGENOM" id="CLU_2030385_0_0_1"/>
<dbReference type="PaxDb" id="65489-OBART03G16170.1"/>
<accession>A0A0D3FI32</accession>
<sequence length="122" mass="13677">MERARGNTSATVLELDSPRGSLIRACSPAIATYRWWSTPSPDPRGAARLNATLLVIGLLHHLCAKSTARIVSSIASLPLPPPPPHRFRRSHRLLVHFRNHRYLTLAHLIVSPLVAGDQRWRR</sequence>
<reference evidence="1" key="1">
    <citation type="journal article" date="2009" name="Rice">
        <title>De Novo Next Generation Sequencing of Plant Genomes.</title>
        <authorList>
            <person name="Rounsley S."/>
            <person name="Marri P.R."/>
            <person name="Yu Y."/>
            <person name="He R."/>
            <person name="Sisneros N."/>
            <person name="Goicoechea J.L."/>
            <person name="Lee S.J."/>
            <person name="Angelova A."/>
            <person name="Kudrna D."/>
            <person name="Luo M."/>
            <person name="Affourtit J."/>
            <person name="Desany B."/>
            <person name="Knight J."/>
            <person name="Niazi F."/>
            <person name="Egholm M."/>
            <person name="Wing R.A."/>
        </authorList>
    </citation>
    <scope>NUCLEOTIDE SEQUENCE [LARGE SCALE GENOMIC DNA]</scope>
    <source>
        <strain evidence="1">cv. IRGC 105608</strain>
    </source>
</reference>
<dbReference type="AlphaFoldDB" id="A0A0D3FI32"/>
<proteinExistence type="predicted"/>
<protein>
    <submittedName>
        <fullName evidence="1">Uncharacterized protein</fullName>
    </submittedName>
</protein>
<dbReference type="EnsemblPlants" id="OBART03G16170.1">
    <property type="protein sequence ID" value="OBART03G16170.1"/>
    <property type="gene ID" value="OBART03G16170"/>
</dbReference>
<dbReference type="Proteomes" id="UP000026960">
    <property type="component" value="Chromosome 3"/>
</dbReference>
<evidence type="ECO:0000313" key="2">
    <source>
        <dbReference type="Proteomes" id="UP000026960"/>
    </source>
</evidence>